<evidence type="ECO:0000256" key="3">
    <source>
        <dbReference type="ARBA" id="ARBA00023163"/>
    </source>
</evidence>
<reference evidence="6" key="1">
    <citation type="submission" date="2012-02" db="EMBL/GenBank/DDBJ databases">
        <title>The complete genome of Echinicola vietnamensis DSM 17526.</title>
        <authorList>
            <person name="Lucas S."/>
            <person name="Copeland A."/>
            <person name="Lapidus A."/>
            <person name="Glavina del Rio T."/>
            <person name="Dalin E."/>
            <person name="Tice H."/>
            <person name="Bruce D."/>
            <person name="Goodwin L."/>
            <person name="Pitluck S."/>
            <person name="Peters L."/>
            <person name="Ovchinnikova G."/>
            <person name="Teshima H."/>
            <person name="Kyrpides N."/>
            <person name="Mavromatis K."/>
            <person name="Ivanova N."/>
            <person name="Brettin T."/>
            <person name="Detter J.C."/>
            <person name="Han C."/>
            <person name="Larimer F."/>
            <person name="Land M."/>
            <person name="Hauser L."/>
            <person name="Markowitz V."/>
            <person name="Cheng J.-F."/>
            <person name="Hugenholtz P."/>
            <person name="Woyke T."/>
            <person name="Wu D."/>
            <person name="Brambilla E."/>
            <person name="Klenk H.-P."/>
            <person name="Eisen J.A."/>
        </authorList>
    </citation>
    <scope>NUCLEOTIDE SEQUENCE [LARGE SCALE GENOMIC DNA]</scope>
    <source>
        <strain evidence="6">DSM 17526 / LMG 23754 / KMM 6221</strain>
    </source>
</reference>
<keyword evidence="3" id="KW-0804">Transcription</keyword>
<gene>
    <name evidence="5" type="ordered locus">Echvi_2545</name>
</gene>
<dbReference type="SUPFAM" id="SSF46785">
    <property type="entry name" value="Winged helix' DNA-binding domain"/>
    <property type="match status" value="1"/>
</dbReference>
<proteinExistence type="predicted"/>
<dbReference type="RefSeq" id="WP_015266347.1">
    <property type="nucleotide sequence ID" value="NC_019904.1"/>
</dbReference>
<evidence type="ECO:0000259" key="4">
    <source>
        <dbReference type="PROSITE" id="PS51118"/>
    </source>
</evidence>
<organism evidence="5 6">
    <name type="scientific">Echinicola vietnamensis (strain DSM 17526 / LMG 23754 / KMM 6221)</name>
    <dbReference type="NCBI Taxonomy" id="926556"/>
    <lineage>
        <taxon>Bacteria</taxon>
        <taxon>Pseudomonadati</taxon>
        <taxon>Bacteroidota</taxon>
        <taxon>Cytophagia</taxon>
        <taxon>Cytophagales</taxon>
        <taxon>Cyclobacteriaceae</taxon>
        <taxon>Echinicola</taxon>
    </lineage>
</organism>
<dbReference type="InterPro" id="IPR036390">
    <property type="entry name" value="WH_DNA-bd_sf"/>
</dbReference>
<dbReference type="PATRIC" id="fig|926556.3.peg.2685"/>
<dbReference type="PANTHER" id="PTHR33204">
    <property type="entry name" value="TRANSCRIPTIONAL REGULATOR, MARR FAMILY"/>
    <property type="match status" value="1"/>
</dbReference>
<accession>L0G1A2</accession>
<dbReference type="Gene3D" id="1.10.10.10">
    <property type="entry name" value="Winged helix-like DNA-binding domain superfamily/Winged helix DNA-binding domain"/>
    <property type="match status" value="1"/>
</dbReference>
<name>L0G1A2_ECHVK</name>
<dbReference type="KEGG" id="evi:Echvi_2545"/>
<dbReference type="HOGENOM" id="CLU_1486825_0_0_10"/>
<feature type="domain" description="HTH hxlR-type" evidence="4">
    <location>
        <begin position="85"/>
        <end position="181"/>
    </location>
</feature>
<dbReference type="PROSITE" id="PS51118">
    <property type="entry name" value="HTH_HXLR"/>
    <property type="match status" value="1"/>
</dbReference>
<dbReference type="EMBL" id="CP003346">
    <property type="protein sequence ID" value="AGA78791.1"/>
    <property type="molecule type" value="Genomic_DNA"/>
</dbReference>
<dbReference type="eggNOG" id="COG1733">
    <property type="taxonomic scope" value="Bacteria"/>
</dbReference>
<sequence length="181" mass="20584">MKGGHSAFGDTKVGYFSLMDFAIESGVGKGSALTNEWKAVLDRRMPGYLAASVFEEDFGHHRLSLRTISHYTVIYKRKIVPNLNCGLDLVGEVLYGKWKMRLLWFIDQGHKRPSELQRKIPDASRRVLNLRLRELQDHELVTKVIYPVVPPKVEYSLTDFGRSLIPIIGAIGKWGITMRKG</sequence>
<dbReference type="InterPro" id="IPR002577">
    <property type="entry name" value="HTH_HxlR"/>
</dbReference>
<evidence type="ECO:0000256" key="1">
    <source>
        <dbReference type="ARBA" id="ARBA00023015"/>
    </source>
</evidence>
<dbReference type="PANTHER" id="PTHR33204:SF38">
    <property type="entry name" value="HTH-TYPE TRANSCRIPTIONAL ACTIVATOR HXLR"/>
    <property type="match status" value="1"/>
</dbReference>
<protein>
    <submittedName>
        <fullName evidence="5">Putative transcriptional regulator</fullName>
    </submittedName>
</protein>
<dbReference type="STRING" id="926556.Echvi_2545"/>
<evidence type="ECO:0000313" key="6">
    <source>
        <dbReference type="Proteomes" id="UP000010796"/>
    </source>
</evidence>
<evidence type="ECO:0000256" key="2">
    <source>
        <dbReference type="ARBA" id="ARBA00023125"/>
    </source>
</evidence>
<keyword evidence="2" id="KW-0238">DNA-binding</keyword>
<evidence type="ECO:0000313" key="5">
    <source>
        <dbReference type="EMBL" id="AGA78791.1"/>
    </source>
</evidence>
<dbReference type="Proteomes" id="UP000010796">
    <property type="component" value="Chromosome"/>
</dbReference>
<dbReference type="AlphaFoldDB" id="L0G1A2"/>
<keyword evidence="6" id="KW-1185">Reference proteome</keyword>
<dbReference type="GO" id="GO:0003677">
    <property type="term" value="F:DNA binding"/>
    <property type="evidence" value="ECO:0007669"/>
    <property type="project" value="UniProtKB-KW"/>
</dbReference>
<dbReference type="InterPro" id="IPR036388">
    <property type="entry name" value="WH-like_DNA-bd_sf"/>
</dbReference>
<keyword evidence="1" id="KW-0805">Transcription regulation</keyword>
<dbReference type="Pfam" id="PF01638">
    <property type="entry name" value="HxlR"/>
    <property type="match status" value="1"/>
</dbReference>